<sequence length="172" mass="19569">MRWLKSNSCRQSQNTSLPFPLGSGVYDFMRDVTPSRSTWLEYWDMAKPYLYYTGLTVGVVLVVGTGIFFFEPIKDGVVYAAVSVKDGVVYAATTSKDWIVSWFSGGRVFTCFLFHLIHFIYVSTKDIFWIEEITWQYFIGVTIFSGVNQLFAKVPPCPAPFTINSCIILFKG</sequence>
<evidence type="ECO:0000256" key="1">
    <source>
        <dbReference type="SAM" id="Phobius"/>
    </source>
</evidence>
<keyword evidence="1" id="KW-0812">Transmembrane</keyword>
<dbReference type="EMBL" id="MK623260">
    <property type="protein sequence ID" value="QEG57184.1"/>
    <property type="molecule type" value="Genomic_DNA"/>
</dbReference>
<protein>
    <submittedName>
        <fullName evidence="2">Uncharacterized protein</fullName>
    </submittedName>
</protein>
<evidence type="ECO:0000313" key="2">
    <source>
        <dbReference type="EMBL" id="QEG57184.1"/>
    </source>
</evidence>
<accession>A0A5B9RBC9</accession>
<keyword evidence="2" id="KW-0496">Mitochondrion</keyword>
<geneLocation type="mitochondrion" evidence="2"/>
<proteinExistence type="predicted"/>
<dbReference type="AlphaFoldDB" id="A0A5B9RBC9"/>
<keyword evidence="1" id="KW-0472">Membrane</keyword>
<feature type="transmembrane region" description="Helical" evidence="1">
    <location>
        <begin position="134"/>
        <end position="152"/>
    </location>
</feature>
<keyword evidence="1" id="KW-1133">Transmembrane helix</keyword>
<reference evidence="2" key="1">
    <citation type="submission" date="2019-03" db="EMBL/GenBank/DDBJ databases">
        <title>Evidence of extensive intraspecific noncoding reshuffling in a 169kb mitochondrial genome of basidiomycete fungus.</title>
        <authorList>
            <person name="Lee H.-H."/>
            <person name="Ke H.-M."/>
            <person name="Lin C.-Y.I."/>
            <person name="Lee T.J."/>
            <person name="Chung C.-L."/>
            <person name="Tsai I.J."/>
        </authorList>
    </citation>
    <scope>NUCLEOTIDE SEQUENCE</scope>
    <source>
        <strain evidence="2">FP133613</strain>
    </source>
</reference>
<gene>
    <name evidence="2" type="ORF">PSUO_000069</name>
</gene>
<feature type="transmembrane region" description="Helical" evidence="1">
    <location>
        <begin position="99"/>
        <end position="122"/>
    </location>
</feature>
<feature type="transmembrane region" description="Helical" evidence="1">
    <location>
        <begin position="49"/>
        <end position="70"/>
    </location>
</feature>
<organism evidence="2">
    <name type="scientific">Coniferiporia sulphurascens</name>
    <name type="common">Laminated root rot fungus</name>
    <name type="synonym">Phellinidium sulphurascens</name>
    <dbReference type="NCBI Taxonomy" id="175648"/>
    <lineage>
        <taxon>Eukaryota</taxon>
        <taxon>Fungi</taxon>
        <taxon>Dikarya</taxon>
        <taxon>Basidiomycota</taxon>
        <taxon>Agaricomycotina</taxon>
        <taxon>Agaricomycetes</taxon>
        <taxon>Hymenochaetales</taxon>
        <taxon>Hymenochaetaceae</taxon>
        <taxon>Coniferiporia</taxon>
    </lineage>
</organism>
<name>A0A5B9RBC9_CONSH</name>